<name>A0A1J4MIJ5_9CRYT</name>
<reference evidence="3 4" key="1">
    <citation type="submission" date="2016-10" db="EMBL/GenBank/DDBJ databases">
        <title>Reductive evolution of mitochondrial metabolism and differential evolution of invasion-related proteins in Cryptosporidium.</title>
        <authorList>
            <person name="Liu S."/>
            <person name="Roellig D.M."/>
            <person name="Guo Y."/>
            <person name="Li N."/>
            <person name="Frace M.A."/>
            <person name="Tang K."/>
            <person name="Zhang L."/>
            <person name="Feng Y."/>
            <person name="Xiao L."/>
        </authorList>
    </citation>
    <scope>NUCLEOTIDE SEQUENCE [LARGE SCALE GENOMIC DNA]</scope>
    <source>
        <strain evidence="3">39726</strain>
    </source>
</reference>
<dbReference type="GO" id="GO:0006998">
    <property type="term" value="P:nuclear envelope organization"/>
    <property type="evidence" value="ECO:0007669"/>
    <property type="project" value="InterPro"/>
</dbReference>
<evidence type="ECO:0000313" key="4">
    <source>
        <dbReference type="Proteomes" id="UP000186176"/>
    </source>
</evidence>
<dbReference type="VEuPathDB" id="CryptoDB:cubi_01627"/>
<gene>
    <name evidence="3" type="ORF">cubi_01627</name>
</gene>
<proteinExistence type="predicted"/>
<evidence type="ECO:0000313" key="3">
    <source>
        <dbReference type="EMBL" id="OII72677.1"/>
    </source>
</evidence>
<keyword evidence="1" id="KW-1133">Transmembrane helix</keyword>
<dbReference type="EMBL" id="LRBP01000020">
    <property type="protein sequence ID" value="OII72677.1"/>
    <property type="molecule type" value="Genomic_DNA"/>
</dbReference>
<dbReference type="GeneID" id="39978418"/>
<evidence type="ECO:0000256" key="1">
    <source>
        <dbReference type="SAM" id="Phobius"/>
    </source>
</evidence>
<sequence length="342" mass="40102">MSNIILEELEIEDLSQKLMLKLNPKILKEGFEEDTTNAMIIDDYGYINSGFTNLSNKKNSDYKERNDYLDSFEFVDQSLNQKLDKDKLKSNLKINNKDINNYNNHHNNHSYNNIFYQNQLNRSHSLPPPNNYCKGLNLFKKKEIKISNEDFKPEKYNCNSFNKLSRDLNQNSYINSFKRMNIEITQEFIRLIFNIIIVLITLYIIFGIIFVIKNDIESKIQISITNILDEMNICSKHYVDNKCQPEQRVPAMESKCTEWERCMSQNPTIIARKSIFTAQIIGEIINTFFDQISFKSASFIFGFIIALIIGNYFVISSALRFNRNLTHHRNSLESTSIIKKNN</sequence>
<dbReference type="RefSeq" id="XP_028874074.1">
    <property type="nucleotide sequence ID" value="XM_029018639.1"/>
</dbReference>
<keyword evidence="4" id="KW-1185">Reference proteome</keyword>
<keyword evidence="1" id="KW-0472">Membrane</keyword>
<dbReference type="Pfam" id="PF10104">
    <property type="entry name" value="Brr6_like_C_C"/>
    <property type="match status" value="1"/>
</dbReference>
<evidence type="ECO:0000259" key="2">
    <source>
        <dbReference type="SMART" id="SM01042"/>
    </source>
</evidence>
<keyword evidence="1" id="KW-0812">Transmembrane</keyword>
<dbReference type="InterPro" id="IPR018767">
    <property type="entry name" value="Brl1/Brr6_dom"/>
</dbReference>
<accession>A0A1J4MIJ5</accession>
<protein>
    <recommendedName>
        <fullName evidence="2">Brl1/Brr6 domain-containing protein</fullName>
    </recommendedName>
</protein>
<comment type="caution">
    <text evidence="3">The sequence shown here is derived from an EMBL/GenBank/DDBJ whole genome shotgun (WGS) entry which is preliminary data.</text>
</comment>
<dbReference type="SMART" id="SM01042">
    <property type="entry name" value="Brr6_like_C_C"/>
    <property type="match status" value="1"/>
</dbReference>
<dbReference type="AlphaFoldDB" id="A0A1J4MIJ5"/>
<dbReference type="PANTHER" id="PTHR28136:SF1">
    <property type="entry name" value="NUCLEUS EXPORT PROTEIN BRL1"/>
    <property type="match status" value="1"/>
</dbReference>
<dbReference type="Proteomes" id="UP000186176">
    <property type="component" value="Unassembled WGS sequence"/>
</dbReference>
<dbReference type="GO" id="GO:0031965">
    <property type="term" value="C:nuclear membrane"/>
    <property type="evidence" value="ECO:0007669"/>
    <property type="project" value="InterPro"/>
</dbReference>
<dbReference type="OrthoDB" id="343714at2759"/>
<feature type="domain" description="Brl1/Brr6" evidence="2">
    <location>
        <begin position="185"/>
        <end position="323"/>
    </location>
</feature>
<feature type="transmembrane region" description="Helical" evidence="1">
    <location>
        <begin position="299"/>
        <end position="319"/>
    </location>
</feature>
<dbReference type="GO" id="GO:0055088">
    <property type="term" value="P:lipid homeostasis"/>
    <property type="evidence" value="ECO:0007669"/>
    <property type="project" value="InterPro"/>
</dbReference>
<organism evidence="3 4">
    <name type="scientific">Cryptosporidium ubiquitum</name>
    <dbReference type="NCBI Taxonomy" id="857276"/>
    <lineage>
        <taxon>Eukaryota</taxon>
        <taxon>Sar</taxon>
        <taxon>Alveolata</taxon>
        <taxon>Apicomplexa</taxon>
        <taxon>Conoidasida</taxon>
        <taxon>Coccidia</taxon>
        <taxon>Eucoccidiorida</taxon>
        <taxon>Eimeriorina</taxon>
        <taxon>Cryptosporidiidae</taxon>
        <taxon>Cryptosporidium</taxon>
    </lineage>
</organism>
<feature type="transmembrane region" description="Helical" evidence="1">
    <location>
        <begin position="188"/>
        <end position="212"/>
    </location>
</feature>
<dbReference type="InterPro" id="IPR040202">
    <property type="entry name" value="Brl1/Brr6"/>
</dbReference>
<dbReference type="PANTHER" id="PTHR28136">
    <property type="entry name" value="NUCLEUS EXPORT PROTEIN BRR6"/>
    <property type="match status" value="1"/>
</dbReference>